<evidence type="ECO:0000256" key="9">
    <source>
        <dbReference type="SAM" id="Phobius"/>
    </source>
</evidence>
<feature type="transmembrane region" description="Helical" evidence="9">
    <location>
        <begin position="300"/>
        <end position="318"/>
    </location>
</feature>
<reference evidence="11" key="1">
    <citation type="journal article" date="2023" name="Front. Mar. Sci.">
        <title>A new Merluccius polli reference genome to investigate the effects of global change in West African waters.</title>
        <authorList>
            <person name="Mateo J.L."/>
            <person name="Blanco-Fernandez C."/>
            <person name="Garcia-Vazquez E."/>
            <person name="Machado-Schiaffino G."/>
        </authorList>
    </citation>
    <scope>NUCLEOTIDE SEQUENCE</scope>
    <source>
        <strain evidence="11">C29</strain>
        <tissue evidence="11">Fin</tissue>
    </source>
</reference>
<dbReference type="GO" id="GO:0016787">
    <property type="term" value="F:hydrolase activity"/>
    <property type="evidence" value="ECO:0007669"/>
    <property type="project" value="UniProtKB-KW"/>
</dbReference>
<keyword evidence="12" id="KW-1185">Reference proteome</keyword>
<evidence type="ECO:0000256" key="6">
    <source>
        <dbReference type="ARBA" id="ARBA00022801"/>
    </source>
</evidence>
<gene>
    <name evidence="11" type="ORF">N1851_003738</name>
</gene>
<dbReference type="Proteomes" id="UP001174136">
    <property type="component" value="Unassembled WGS sequence"/>
</dbReference>
<dbReference type="InterPro" id="IPR027806">
    <property type="entry name" value="HARBI1_dom"/>
</dbReference>
<accession>A0AA47P7P0</accession>
<evidence type="ECO:0000313" key="11">
    <source>
        <dbReference type="EMBL" id="KAK0154191.1"/>
    </source>
</evidence>
<keyword evidence="9" id="KW-1133">Transmembrane helix</keyword>
<dbReference type="GO" id="GO:0004518">
    <property type="term" value="F:nuclease activity"/>
    <property type="evidence" value="ECO:0007669"/>
    <property type="project" value="UniProtKB-KW"/>
</dbReference>
<dbReference type="PANTHER" id="PTHR22930">
    <property type="match status" value="1"/>
</dbReference>
<evidence type="ECO:0000256" key="1">
    <source>
        <dbReference type="ARBA" id="ARBA00001968"/>
    </source>
</evidence>
<evidence type="ECO:0000256" key="4">
    <source>
        <dbReference type="ARBA" id="ARBA00022722"/>
    </source>
</evidence>
<keyword evidence="7" id="KW-0539">Nucleus</keyword>
<dbReference type="GO" id="GO:0046872">
    <property type="term" value="F:metal ion binding"/>
    <property type="evidence" value="ECO:0007669"/>
    <property type="project" value="UniProtKB-KW"/>
</dbReference>
<evidence type="ECO:0000256" key="7">
    <source>
        <dbReference type="ARBA" id="ARBA00023242"/>
    </source>
</evidence>
<keyword evidence="4" id="KW-0540">Nuclease</keyword>
<protein>
    <submittedName>
        <fullName evidence="11">Protein ALP1-like</fullName>
    </submittedName>
</protein>
<keyword evidence="5" id="KW-0479">Metal-binding</keyword>
<comment type="caution">
    <text evidence="11">The sequence shown here is derived from an EMBL/GenBank/DDBJ whole genome shotgun (WGS) entry which is preliminary data.</text>
</comment>
<sequence length="336" mass="38275">MSRSSFMKLCDMMKDVMSPAPDDVAVRPAIPLEMRVAIAVYRLGSCGEYRLIANQFGVHKSTVMKFVRMFCQGMVTQVAHLLIKVPSLEEALVIAQRFEARYHIPQIIGFWSASCKVPGSAHDATVLRHSDLFKKSHLLPKHVRHIGGMPVNFFLLGDPAYPLMEWLMKGYPHTTGITPQEESFNFYLSSARTSVEIAFGRLKARWRVLLKRSDFHYTFTPLVVVTCCALHNFCEREEEILHSTWMAEATSLQTSTPQPASRPYPPSRSTDEAVRRTLTEYMASNFPLRRQCECPTYTTYSVWVFGIFAGFLPVKFYLSNQRTEGVAENDDVEVVR</sequence>
<feature type="region of interest" description="Disordered" evidence="8">
    <location>
        <begin position="252"/>
        <end position="271"/>
    </location>
</feature>
<comment type="cofactor">
    <cofactor evidence="1">
        <name>a divalent metal cation</name>
        <dbReference type="ChEBI" id="CHEBI:60240"/>
    </cofactor>
</comment>
<evidence type="ECO:0000313" key="12">
    <source>
        <dbReference type="Proteomes" id="UP001174136"/>
    </source>
</evidence>
<keyword evidence="9" id="KW-0812">Transmembrane</keyword>
<evidence type="ECO:0000256" key="8">
    <source>
        <dbReference type="SAM" id="MobiDB-lite"/>
    </source>
</evidence>
<keyword evidence="9" id="KW-0472">Membrane</keyword>
<dbReference type="PANTHER" id="PTHR22930:SF85">
    <property type="entry name" value="GH03217P-RELATED"/>
    <property type="match status" value="1"/>
</dbReference>
<dbReference type="AlphaFoldDB" id="A0AA47P7P0"/>
<feature type="domain" description="DDE Tnp4" evidence="10">
    <location>
        <begin position="111"/>
        <end position="232"/>
    </location>
</feature>
<evidence type="ECO:0000259" key="10">
    <source>
        <dbReference type="Pfam" id="PF13359"/>
    </source>
</evidence>
<dbReference type="GO" id="GO:0005634">
    <property type="term" value="C:nucleus"/>
    <property type="evidence" value="ECO:0007669"/>
    <property type="project" value="UniProtKB-SubCell"/>
</dbReference>
<organism evidence="11 12">
    <name type="scientific">Merluccius polli</name>
    <name type="common">Benguela hake</name>
    <name type="synonym">Merluccius cadenati</name>
    <dbReference type="NCBI Taxonomy" id="89951"/>
    <lineage>
        <taxon>Eukaryota</taxon>
        <taxon>Metazoa</taxon>
        <taxon>Chordata</taxon>
        <taxon>Craniata</taxon>
        <taxon>Vertebrata</taxon>
        <taxon>Euteleostomi</taxon>
        <taxon>Actinopterygii</taxon>
        <taxon>Neopterygii</taxon>
        <taxon>Teleostei</taxon>
        <taxon>Neoteleostei</taxon>
        <taxon>Acanthomorphata</taxon>
        <taxon>Zeiogadaria</taxon>
        <taxon>Gadariae</taxon>
        <taxon>Gadiformes</taxon>
        <taxon>Gadoidei</taxon>
        <taxon>Merlucciidae</taxon>
        <taxon>Merluccius</taxon>
    </lineage>
</organism>
<keyword evidence="6" id="KW-0378">Hydrolase</keyword>
<name>A0AA47P7P0_MERPO</name>
<evidence type="ECO:0000256" key="2">
    <source>
        <dbReference type="ARBA" id="ARBA00004123"/>
    </source>
</evidence>
<dbReference type="InterPro" id="IPR045249">
    <property type="entry name" value="HARBI1-like"/>
</dbReference>
<comment type="subcellular location">
    <subcellularLocation>
        <location evidence="2">Nucleus</location>
    </subcellularLocation>
</comment>
<comment type="similarity">
    <text evidence="3">Belongs to the HARBI1 family.</text>
</comment>
<proteinExistence type="inferred from homology"/>
<dbReference type="EMBL" id="JAOPHQ010000578">
    <property type="protein sequence ID" value="KAK0154191.1"/>
    <property type="molecule type" value="Genomic_DNA"/>
</dbReference>
<dbReference type="Pfam" id="PF13359">
    <property type="entry name" value="DDE_Tnp_4"/>
    <property type="match status" value="1"/>
</dbReference>
<evidence type="ECO:0000256" key="5">
    <source>
        <dbReference type="ARBA" id="ARBA00022723"/>
    </source>
</evidence>
<evidence type="ECO:0000256" key="3">
    <source>
        <dbReference type="ARBA" id="ARBA00006958"/>
    </source>
</evidence>